<evidence type="ECO:0000313" key="3">
    <source>
        <dbReference type="Proteomes" id="UP000886595"/>
    </source>
</evidence>
<reference evidence="2 3" key="1">
    <citation type="submission" date="2020-02" db="EMBL/GenBank/DDBJ databases">
        <authorList>
            <person name="Ma Q."/>
            <person name="Huang Y."/>
            <person name="Song X."/>
            <person name="Pei D."/>
        </authorList>
    </citation>
    <scope>NUCLEOTIDE SEQUENCE [LARGE SCALE GENOMIC DNA]</scope>
    <source>
        <strain evidence="2">Sxm20200214</strain>
        <tissue evidence="2">Leaf</tissue>
    </source>
</reference>
<name>A0A8X7UM11_BRACI</name>
<proteinExistence type="predicted"/>
<dbReference type="Proteomes" id="UP000886595">
    <property type="component" value="Unassembled WGS sequence"/>
</dbReference>
<dbReference type="AlphaFoldDB" id="A0A8X7UM11"/>
<gene>
    <name evidence="2" type="ORF">Bca52824_053746</name>
</gene>
<dbReference type="InterPro" id="IPR040256">
    <property type="entry name" value="At4g02000-like"/>
</dbReference>
<dbReference type="PANTHER" id="PTHR31286">
    <property type="entry name" value="GLYCINE-RICH CELL WALL STRUCTURAL PROTEIN 1.8-LIKE"/>
    <property type="match status" value="1"/>
</dbReference>
<keyword evidence="3" id="KW-1185">Reference proteome</keyword>
<feature type="region of interest" description="Disordered" evidence="1">
    <location>
        <begin position="1"/>
        <end position="24"/>
    </location>
</feature>
<sequence length="197" mass="21057">MVDDGDLASHGRAPVTPGVAVGSVTGPGGTKGSWVGAVQGQNVLKKYDVEVTMKDGIGSVIVTEEITKDFSVMNQADGNMILRRGMWNLEGILVVMTNSSSVAEKEKPPAKSIPMFSWQGISFVASPVGSPVRLHLETTQCLNLGVAKIFVKADLTKDLPKKMNFNIQGQDILGLKCGKWGHTPKMCSANKDEQSEV</sequence>
<protein>
    <submittedName>
        <fullName evidence="2">Uncharacterized protein</fullName>
    </submittedName>
</protein>
<evidence type="ECO:0000256" key="1">
    <source>
        <dbReference type="SAM" id="MobiDB-lite"/>
    </source>
</evidence>
<dbReference type="OrthoDB" id="1931768at2759"/>
<dbReference type="PANTHER" id="PTHR31286:SF148">
    <property type="entry name" value="DUF4283 DOMAIN-CONTAINING PROTEIN"/>
    <property type="match status" value="1"/>
</dbReference>
<dbReference type="EMBL" id="JAAMPC010000011">
    <property type="protein sequence ID" value="KAG2282526.1"/>
    <property type="molecule type" value="Genomic_DNA"/>
</dbReference>
<organism evidence="2 3">
    <name type="scientific">Brassica carinata</name>
    <name type="common">Ethiopian mustard</name>
    <name type="synonym">Abyssinian cabbage</name>
    <dbReference type="NCBI Taxonomy" id="52824"/>
    <lineage>
        <taxon>Eukaryota</taxon>
        <taxon>Viridiplantae</taxon>
        <taxon>Streptophyta</taxon>
        <taxon>Embryophyta</taxon>
        <taxon>Tracheophyta</taxon>
        <taxon>Spermatophyta</taxon>
        <taxon>Magnoliopsida</taxon>
        <taxon>eudicotyledons</taxon>
        <taxon>Gunneridae</taxon>
        <taxon>Pentapetalae</taxon>
        <taxon>rosids</taxon>
        <taxon>malvids</taxon>
        <taxon>Brassicales</taxon>
        <taxon>Brassicaceae</taxon>
        <taxon>Brassiceae</taxon>
        <taxon>Brassica</taxon>
    </lineage>
</organism>
<accession>A0A8X7UM11</accession>
<comment type="caution">
    <text evidence="2">The sequence shown here is derived from an EMBL/GenBank/DDBJ whole genome shotgun (WGS) entry which is preliminary data.</text>
</comment>
<evidence type="ECO:0000313" key="2">
    <source>
        <dbReference type="EMBL" id="KAG2282526.1"/>
    </source>
</evidence>